<dbReference type="InterPro" id="IPR052775">
    <property type="entry name" value="IUN_hydrolase"/>
</dbReference>
<dbReference type="PROSITE" id="PS01247">
    <property type="entry name" value="IUNH"/>
    <property type="match status" value="1"/>
</dbReference>
<gene>
    <name evidence="4" type="ORF">PHA72_13725</name>
</gene>
<organism evidence="4 5">
    <name type="scientific">Enterobacter ludwigii</name>
    <dbReference type="NCBI Taxonomy" id="299767"/>
    <lineage>
        <taxon>Bacteria</taxon>
        <taxon>Pseudomonadati</taxon>
        <taxon>Pseudomonadota</taxon>
        <taxon>Gammaproteobacteria</taxon>
        <taxon>Enterobacterales</taxon>
        <taxon>Enterobacteriaceae</taxon>
        <taxon>Enterobacter</taxon>
        <taxon>Enterobacter cloacae complex</taxon>
    </lineage>
</organism>
<evidence type="ECO:0000256" key="2">
    <source>
        <dbReference type="ARBA" id="ARBA00023295"/>
    </source>
</evidence>
<evidence type="ECO:0000313" key="5">
    <source>
        <dbReference type="Proteomes" id="UP001210538"/>
    </source>
</evidence>
<dbReference type="Gene3D" id="3.90.245.10">
    <property type="entry name" value="Ribonucleoside hydrolase-like"/>
    <property type="match status" value="1"/>
</dbReference>
<protein>
    <submittedName>
        <fullName evidence="4">Nucleoside hydrolase</fullName>
    </submittedName>
</protein>
<sequence length="321" mass="35173">MRKLLIDTDTASDDAVAIVMALRERTVRVEAITVVVGNCEIEQCVQNALVSIEKAGTYAPPVFSGMTKPLFKTHFTSHHIHGKDGMGNMENPPTTLKSESLHAVDAILLYAEKFKGELEIVTLGPLTNLAMAVLKEPTLAKKIKHVYIMGGAGLTSGNITPLAEFNFFVDAEAANIVMQSGLPMTVVGWEIGMGEAFINEDDIAYLNQLSPLGQFAVRCNKSLMEFNAGRTVRKGFDLPDPTTMAVALFPDIVEEAFSRYSWVEYKCESSYGHYVIDATNLTGKAPNARIILKIKSGMFKEKLFSLLADSAMMYRGTLDAF</sequence>
<dbReference type="PANTHER" id="PTHR46190">
    <property type="entry name" value="SI:CH211-201H21.5-RELATED"/>
    <property type="match status" value="1"/>
</dbReference>
<feature type="domain" description="Inosine/uridine-preferring nucleoside hydrolase" evidence="3">
    <location>
        <begin position="4"/>
        <end position="300"/>
    </location>
</feature>
<dbReference type="InterPro" id="IPR001910">
    <property type="entry name" value="Inosine/uridine_hydrolase_dom"/>
</dbReference>
<evidence type="ECO:0000256" key="1">
    <source>
        <dbReference type="ARBA" id="ARBA00022801"/>
    </source>
</evidence>
<dbReference type="EMBL" id="CP116347">
    <property type="protein sequence ID" value="WCE11165.1"/>
    <property type="molecule type" value="Genomic_DNA"/>
</dbReference>
<dbReference type="SUPFAM" id="SSF53590">
    <property type="entry name" value="Nucleoside hydrolase"/>
    <property type="match status" value="1"/>
</dbReference>
<keyword evidence="1 4" id="KW-0378">Hydrolase</keyword>
<dbReference type="PANTHER" id="PTHR46190:SF1">
    <property type="entry name" value="SI:CH211-201H21.5"/>
    <property type="match status" value="1"/>
</dbReference>
<keyword evidence="5" id="KW-1185">Reference proteome</keyword>
<dbReference type="CDD" id="cd02649">
    <property type="entry name" value="nuc_hydro_CeIAG"/>
    <property type="match status" value="1"/>
</dbReference>
<reference evidence="4 5" key="1">
    <citation type="submission" date="2023-01" db="EMBL/GenBank/DDBJ databases">
        <title>Genome sequence resource and annotation of Enterobacter ludwigii, an economically important pathogen of seedling wilt with strawberry.</title>
        <authorList>
            <person name="Xie Y."/>
        </authorList>
    </citation>
    <scope>NUCLEOTIDE SEQUENCE [LARGE SCALE GENOMIC DNA]</scope>
    <source>
        <strain evidence="4 5">CM-TZ4</strain>
    </source>
</reference>
<evidence type="ECO:0000313" key="4">
    <source>
        <dbReference type="EMBL" id="WCE11165.1"/>
    </source>
</evidence>
<dbReference type="InterPro" id="IPR036452">
    <property type="entry name" value="Ribo_hydro-like"/>
</dbReference>
<dbReference type="AlphaFoldDB" id="A0AAX3L4H5"/>
<dbReference type="GO" id="GO:0016799">
    <property type="term" value="F:hydrolase activity, hydrolyzing N-glycosyl compounds"/>
    <property type="evidence" value="ECO:0007669"/>
    <property type="project" value="InterPro"/>
</dbReference>
<dbReference type="Pfam" id="PF01156">
    <property type="entry name" value="IU_nuc_hydro"/>
    <property type="match status" value="1"/>
</dbReference>
<proteinExistence type="predicted"/>
<name>A0AAX3L4H5_9ENTR</name>
<dbReference type="Proteomes" id="UP001210538">
    <property type="component" value="Chromosome"/>
</dbReference>
<evidence type="ECO:0000259" key="3">
    <source>
        <dbReference type="Pfam" id="PF01156"/>
    </source>
</evidence>
<accession>A0AAX3L4H5</accession>
<dbReference type="InterPro" id="IPR015910">
    <property type="entry name" value="I/U_nuclsd_hydro_CS"/>
</dbReference>
<keyword evidence="2" id="KW-0326">Glycosidase</keyword>
<dbReference type="RefSeq" id="WP_044867516.1">
    <property type="nucleotide sequence ID" value="NZ_BKZO01000006.1"/>
</dbReference>